<evidence type="ECO:0000313" key="2">
    <source>
        <dbReference type="Proteomes" id="UP001480082"/>
    </source>
</evidence>
<proteinExistence type="predicted"/>
<protein>
    <submittedName>
        <fullName evidence="1">Uncharacterized protein</fullName>
    </submittedName>
</protein>
<organism evidence="1 2">
    <name type="scientific">Mesorhizobium australicum</name>
    <dbReference type="NCBI Taxonomy" id="536018"/>
    <lineage>
        <taxon>Bacteria</taxon>
        <taxon>Pseudomonadati</taxon>
        <taxon>Pseudomonadota</taxon>
        <taxon>Alphaproteobacteria</taxon>
        <taxon>Hyphomicrobiales</taxon>
        <taxon>Phyllobacteriaceae</taxon>
        <taxon>Mesorhizobium</taxon>
    </lineage>
</organism>
<sequence length="71" mass="7645">MTIASMVAVSLGVTLVPQSVHCIQLPNVVYRLVVEVTSKESFRWHFSAGCFGVGPQLYRIGAKIIQIGIAG</sequence>
<gene>
    <name evidence="1" type="ORF">NKI81_31700</name>
</gene>
<dbReference type="Proteomes" id="UP001480082">
    <property type="component" value="Unassembled WGS sequence"/>
</dbReference>
<dbReference type="EMBL" id="JAMYRI010000036">
    <property type="protein sequence ID" value="MER9288398.1"/>
    <property type="molecule type" value="Genomic_DNA"/>
</dbReference>
<name>A0ACC6T911_9HYPH</name>
<reference evidence="1 2" key="1">
    <citation type="journal article" date="2024" name="Proc. Natl. Acad. Sci. U.S.A.">
        <title>The evolutionary genomics of adaptation to stress in wild rhizobium bacteria.</title>
        <authorList>
            <person name="Kehlet-Delgado H."/>
            <person name="Montoya A.P."/>
            <person name="Jensen K.T."/>
            <person name="Wendlandt C.E."/>
            <person name="Dexheimer C."/>
            <person name="Roberts M."/>
            <person name="Torres Martinez L."/>
            <person name="Friesen M.L."/>
            <person name="Griffitts J.S."/>
            <person name="Porter S.S."/>
        </authorList>
    </citation>
    <scope>NUCLEOTIDE SEQUENCE [LARGE SCALE GENOMIC DNA]</scope>
    <source>
        <strain evidence="1 2">M0468</strain>
    </source>
</reference>
<comment type="caution">
    <text evidence="1">The sequence shown here is derived from an EMBL/GenBank/DDBJ whole genome shotgun (WGS) entry which is preliminary data.</text>
</comment>
<accession>A0ACC6T911</accession>
<evidence type="ECO:0000313" key="1">
    <source>
        <dbReference type="EMBL" id="MER9288398.1"/>
    </source>
</evidence>
<keyword evidence="2" id="KW-1185">Reference proteome</keyword>